<feature type="region of interest" description="Disordered" evidence="1">
    <location>
        <begin position="349"/>
        <end position="401"/>
    </location>
</feature>
<dbReference type="EMBL" id="KY554771">
    <property type="protein sequence ID" value="ARM66685.1"/>
    <property type="molecule type" value="Genomic_DNA"/>
</dbReference>
<evidence type="ECO:0000313" key="3">
    <source>
        <dbReference type="Proteomes" id="UP000223361"/>
    </source>
</evidence>
<evidence type="ECO:0000256" key="1">
    <source>
        <dbReference type="SAM" id="MobiDB-lite"/>
    </source>
</evidence>
<sequence length="401" mass="45537">MAKKNEEKILNQTKGTFRLIGKITGTERDNFFTSRILERGKMKGKEMRSLRFGVKTSNQQTVYVQMTGYEPETVYLWNTKEKDKSKRSSKMSYDEYLDQKEVLEEDGIITLDSTVGLTEAGKDAPRVHDTKFDNVALAEELLENGMTVMVTGTLGRGEYEKDGRVIQTQNFDVQSILLYDRELDFDSPKFKESAYFTEEFVLFDTDYEKGDEHITVTGKTINYAQKTFPVSYALSWEKDLNNPFVNYESMSDEEKAEADKEINAQVKMKQGMASAFKKVKFGSLLKIEGNIINRAVVVDEETEEDDLLAQMRGNARKVTNYISLLSIEGTESHEPAKYTEDDFMKALEQSELVTSDSKKDDDEEDNLGGLRGKGKSASKEFDKEAFGSDPMGDIDDSDLPF</sequence>
<protein>
    <submittedName>
        <fullName evidence="2">Uncharacterized protein</fullName>
    </submittedName>
</protein>
<reference evidence="2 3" key="1">
    <citation type="journal article" date="2017" name="Viruses">
        <title>Phage Biodiversity in Artisanal Cheese Wheys Reflects the Complexity of the Fermentation Process.</title>
        <authorList>
            <person name="Mahony J."/>
            <person name="Moscarelli A."/>
            <person name="Kelleher P."/>
            <person name="Lugli G.A."/>
            <person name="Ventura M."/>
            <person name="Settanni L."/>
            <person name="van Sinderen D."/>
        </authorList>
    </citation>
    <scope>NUCLEOTIDE SEQUENCE [LARGE SCALE GENOMIC DNA]</scope>
</reference>
<keyword evidence="3" id="KW-1185">Reference proteome</keyword>
<dbReference type="Proteomes" id="UP000223361">
    <property type="component" value="Segment"/>
</dbReference>
<name>A0A1W6JKG2_9CAUD</name>
<gene>
    <name evidence="2" type="ORF">AM4_026</name>
</gene>
<feature type="compositionally biased region" description="Acidic residues" evidence="1">
    <location>
        <begin position="392"/>
        <end position="401"/>
    </location>
</feature>
<organism evidence="2 3">
    <name type="scientific">Lactococcus phage AM4</name>
    <dbReference type="NCBI Taxonomy" id="1965472"/>
    <lineage>
        <taxon>Viruses</taxon>
        <taxon>Duplodnaviria</taxon>
        <taxon>Heunggongvirae</taxon>
        <taxon>Uroviricota</taxon>
        <taxon>Caudoviricetes</taxon>
        <taxon>Audreyjarvisvirus</taxon>
        <taxon>Audreyjarvisvirus AM4</taxon>
    </lineage>
</organism>
<evidence type="ECO:0000313" key="2">
    <source>
        <dbReference type="EMBL" id="ARM66685.1"/>
    </source>
</evidence>
<proteinExistence type="predicted"/>
<feature type="compositionally biased region" description="Basic and acidic residues" evidence="1">
    <location>
        <begin position="377"/>
        <end position="386"/>
    </location>
</feature>
<accession>A0A1W6JKG2</accession>